<organism evidence="2 3">
    <name type="scientific">Polyangium fumosum</name>
    <dbReference type="NCBI Taxonomy" id="889272"/>
    <lineage>
        <taxon>Bacteria</taxon>
        <taxon>Pseudomonadati</taxon>
        <taxon>Myxococcota</taxon>
        <taxon>Polyangia</taxon>
        <taxon>Polyangiales</taxon>
        <taxon>Polyangiaceae</taxon>
        <taxon>Polyangium</taxon>
    </lineage>
</organism>
<protein>
    <submittedName>
        <fullName evidence="2">Uncharacterized protein</fullName>
    </submittedName>
</protein>
<name>A0A4U1JHI9_9BACT</name>
<reference evidence="2 3" key="1">
    <citation type="submission" date="2019-04" db="EMBL/GenBank/DDBJ databases">
        <authorList>
            <person name="Li Y."/>
            <person name="Wang J."/>
        </authorList>
    </citation>
    <scope>NUCLEOTIDE SEQUENCE [LARGE SCALE GENOMIC DNA]</scope>
    <source>
        <strain evidence="2 3">DSM 14668</strain>
    </source>
</reference>
<feature type="signal peptide" evidence="1">
    <location>
        <begin position="1"/>
        <end position="29"/>
    </location>
</feature>
<dbReference type="OrthoDB" id="5493672at2"/>
<dbReference type="EMBL" id="SSMQ01000005">
    <property type="protein sequence ID" value="TKD11860.1"/>
    <property type="molecule type" value="Genomic_DNA"/>
</dbReference>
<keyword evidence="3" id="KW-1185">Reference proteome</keyword>
<feature type="chain" id="PRO_5020267265" evidence="1">
    <location>
        <begin position="30"/>
        <end position="316"/>
    </location>
</feature>
<sequence>MTTQLTHLVSRFGFAGALLVSAAALPACGGEPVDIEDFEGEVDEAVQATGPTGGNNLPPFAVDSDPLKRSVTNSFGITSSTNPDPLPLCKNGTVTATGCTLKPEWESWMSADGTNRAPMMKGIAKCSVAPSFTISTNDGTQTFPGQWELYPGWKSNRLTGEDKRERMSSCLLSLLNGNNQELALCIVGPGGTPFSDACTDPNLTIREGGFFGNLFATNPTAYVAGPDTADPVDSGRACFATQGNYCCAEGDANCTHRIVLAGAILGSPNQNFANKRCNAPLVDAGSGIWYCPSFFSTREPNRSYTNVFTTFVPPAL</sequence>
<comment type="caution">
    <text evidence="2">The sequence shown here is derived from an EMBL/GenBank/DDBJ whole genome shotgun (WGS) entry which is preliminary data.</text>
</comment>
<accession>A0A4U1JHI9</accession>
<proteinExistence type="predicted"/>
<dbReference type="AlphaFoldDB" id="A0A4U1JHI9"/>
<evidence type="ECO:0000313" key="2">
    <source>
        <dbReference type="EMBL" id="TKD11860.1"/>
    </source>
</evidence>
<dbReference type="Proteomes" id="UP000309215">
    <property type="component" value="Unassembled WGS sequence"/>
</dbReference>
<gene>
    <name evidence="2" type="ORF">E8A74_06935</name>
</gene>
<keyword evidence="1" id="KW-0732">Signal</keyword>
<evidence type="ECO:0000256" key="1">
    <source>
        <dbReference type="SAM" id="SignalP"/>
    </source>
</evidence>
<dbReference type="RefSeq" id="WP_136928134.1">
    <property type="nucleotide sequence ID" value="NZ_SSMQ01000005.1"/>
</dbReference>
<evidence type="ECO:0000313" key="3">
    <source>
        <dbReference type="Proteomes" id="UP000309215"/>
    </source>
</evidence>